<keyword evidence="9" id="KW-0479">Metal-binding</keyword>
<feature type="domain" description="Cyclic nucleotide-binding" evidence="10">
    <location>
        <begin position="80"/>
        <end position="179"/>
    </location>
</feature>
<name>A0AAE0G7K6_9CHLO</name>
<dbReference type="GO" id="GO:0005221">
    <property type="term" value="F:intracellularly cyclic nucleotide-activated monoatomic cation channel activity"/>
    <property type="evidence" value="ECO:0007669"/>
    <property type="project" value="InterPro"/>
</dbReference>
<dbReference type="InterPro" id="IPR014710">
    <property type="entry name" value="RmlC-like_jellyroll"/>
</dbReference>
<dbReference type="InterPro" id="IPR018490">
    <property type="entry name" value="cNMP-bd_dom_sf"/>
</dbReference>
<dbReference type="InterPro" id="IPR018488">
    <property type="entry name" value="cNMP-bd_CS"/>
</dbReference>
<dbReference type="AlphaFoldDB" id="A0AAE0G7K6"/>
<evidence type="ECO:0000259" key="10">
    <source>
        <dbReference type="PROSITE" id="PS50042"/>
    </source>
</evidence>
<dbReference type="Pfam" id="PF00027">
    <property type="entry name" value="cNMP_binding"/>
    <property type="match status" value="1"/>
</dbReference>
<dbReference type="Pfam" id="PF00098">
    <property type="entry name" value="zf-CCHC"/>
    <property type="match status" value="1"/>
</dbReference>
<evidence type="ECO:0000256" key="5">
    <source>
        <dbReference type="ARBA" id="ARBA00023065"/>
    </source>
</evidence>
<dbReference type="InterPro" id="IPR050866">
    <property type="entry name" value="CNG_cation_channel"/>
</dbReference>
<keyword evidence="8" id="KW-0407">Ion channel</keyword>
<sequence length="286" mass="32071">VTQMGARKSRYLAKMDAVLSYSKYRRFPKELCIRLEHYYEVMLSQTESYNEQQILHEISPALRAHIMCFINKDVIEAVPFFEGCDDLFIAAILEKMTPVLYAPADVIIQIGHNEHALYVLSKGRAAIVNRHGKAIKLLPEKSYFGEISLFFEIRRAATIVAVSFCDVFMLMKDQLIEVLTKYPEMAAKVHEKAKAMFTDKNICFNCGQVGHISDTCEQANPPASNGRMVTDWDGEDIVELMIGRRPVRGHGTQVRADSAQEGEANYTLTNGSRSVGSVSNVEIPAG</sequence>
<keyword evidence="6" id="KW-0472">Membrane</keyword>
<dbReference type="SMART" id="SM00100">
    <property type="entry name" value="cNMP"/>
    <property type="match status" value="1"/>
</dbReference>
<keyword evidence="9" id="KW-0863">Zinc-finger</keyword>
<dbReference type="GO" id="GO:0003676">
    <property type="term" value="F:nucleic acid binding"/>
    <property type="evidence" value="ECO:0007669"/>
    <property type="project" value="InterPro"/>
</dbReference>
<dbReference type="GO" id="GO:0044877">
    <property type="term" value="F:protein-containing complex binding"/>
    <property type="evidence" value="ECO:0007669"/>
    <property type="project" value="TreeGrafter"/>
</dbReference>
<keyword evidence="3" id="KW-0812">Transmembrane</keyword>
<dbReference type="InterPro" id="IPR001878">
    <property type="entry name" value="Znf_CCHC"/>
</dbReference>
<dbReference type="PROSITE" id="PS50042">
    <property type="entry name" value="CNMP_BINDING_3"/>
    <property type="match status" value="1"/>
</dbReference>
<dbReference type="Gene3D" id="4.10.60.10">
    <property type="entry name" value="Zinc finger, CCHC-type"/>
    <property type="match status" value="1"/>
</dbReference>
<dbReference type="SUPFAM" id="SSF57756">
    <property type="entry name" value="Retrovirus zinc finger-like domains"/>
    <property type="match status" value="1"/>
</dbReference>
<dbReference type="EMBL" id="LGRX02009016">
    <property type="protein sequence ID" value="KAK3272361.1"/>
    <property type="molecule type" value="Genomic_DNA"/>
</dbReference>
<keyword evidence="5" id="KW-0406">Ion transport</keyword>
<evidence type="ECO:0000313" key="13">
    <source>
        <dbReference type="Proteomes" id="UP001190700"/>
    </source>
</evidence>
<keyword evidence="4" id="KW-1133">Transmembrane helix</keyword>
<dbReference type="PROSITE" id="PS50158">
    <property type="entry name" value="ZF_CCHC"/>
    <property type="match status" value="1"/>
</dbReference>
<dbReference type="SMART" id="SM00343">
    <property type="entry name" value="ZnF_C2HC"/>
    <property type="match status" value="1"/>
</dbReference>
<dbReference type="SUPFAM" id="SSF51206">
    <property type="entry name" value="cAMP-binding domain-like"/>
    <property type="match status" value="1"/>
</dbReference>
<dbReference type="PANTHER" id="PTHR45638">
    <property type="entry name" value="CYCLIC NUCLEOTIDE-GATED CATION CHANNEL SUBUNIT A"/>
    <property type="match status" value="1"/>
</dbReference>
<gene>
    <name evidence="12" type="ORF">CYMTET_19342</name>
</gene>
<evidence type="ECO:0000256" key="4">
    <source>
        <dbReference type="ARBA" id="ARBA00022989"/>
    </source>
</evidence>
<evidence type="ECO:0000256" key="3">
    <source>
        <dbReference type="ARBA" id="ARBA00022692"/>
    </source>
</evidence>
<evidence type="ECO:0000256" key="8">
    <source>
        <dbReference type="ARBA" id="ARBA00023303"/>
    </source>
</evidence>
<dbReference type="Proteomes" id="UP001190700">
    <property type="component" value="Unassembled WGS sequence"/>
</dbReference>
<protein>
    <submittedName>
        <fullName evidence="12">Uncharacterized protein</fullName>
    </submittedName>
</protein>
<evidence type="ECO:0000256" key="6">
    <source>
        <dbReference type="ARBA" id="ARBA00023136"/>
    </source>
</evidence>
<dbReference type="InterPro" id="IPR036875">
    <property type="entry name" value="Znf_CCHC_sf"/>
</dbReference>
<keyword evidence="2" id="KW-0813">Transport</keyword>
<dbReference type="InterPro" id="IPR000595">
    <property type="entry name" value="cNMP-bd_dom"/>
</dbReference>
<keyword evidence="7" id="KW-1071">Ligand-gated ion channel</keyword>
<evidence type="ECO:0000256" key="7">
    <source>
        <dbReference type="ARBA" id="ARBA00023286"/>
    </source>
</evidence>
<reference evidence="12 13" key="1">
    <citation type="journal article" date="2015" name="Genome Biol. Evol.">
        <title>Comparative Genomics of a Bacterivorous Green Alga Reveals Evolutionary Causalities and Consequences of Phago-Mixotrophic Mode of Nutrition.</title>
        <authorList>
            <person name="Burns J.A."/>
            <person name="Paasch A."/>
            <person name="Narechania A."/>
            <person name="Kim E."/>
        </authorList>
    </citation>
    <scope>NUCLEOTIDE SEQUENCE [LARGE SCALE GENOMIC DNA]</scope>
    <source>
        <strain evidence="12 13">PLY_AMNH</strain>
    </source>
</reference>
<evidence type="ECO:0000256" key="1">
    <source>
        <dbReference type="ARBA" id="ARBA00004141"/>
    </source>
</evidence>
<evidence type="ECO:0000256" key="2">
    <source>
        <dbReference type="ARBA" id="ARBA00022448"/>
    </source>
</evidence>
<dbReference type="CDD" id="cd00038">
    <property type="entry name" value="CAP_ED"/>
    <property type="match status" value="1"/>
</dbReference>
<organism evidence="12 13">
    <name type="scientific">Cymbomonas tetramitiformis</name>
    <dbReference type="NCBI Taxonomy" id="36881"/>
    <lineage>
        <taxon>Eukaryota</taxon>
        <taxon>Viridiplantae</taxon>
        <taxon>Chlorophyta</taxon>
        <taxon>Pyramimonadophyceae</taxon>
        <taxon>Pyramimonadales</taxon>
        <taxon>Pyramimonadaceae</taxon>
        <taxon>Cymbomonas</taxon>
    </lineage>
</organism>
<feature type="domain" description="CCHC-type" evidence="11">
    <location>
        <begin position="203"/>
        <end position="218"/>
    </location>
</feature>
<dbReference type="PROSITE" id="PS00889">
    <property type="entry name" value="CNMP_BINDING_2"/>
    <property type="match status" value="1"/>
</dbReference>
<keyword evidence="9" id="KW-0862">Zinc</keyword>
<comment type="subcellular location">
    <subcellularLocation>
        <location evidence="1">Membrane</location>
        <topology evidence="1">Multi-pass membrane protein</topology>
    </subcellularLocation>
</comment>
<dbReference type="GO" id="GO:0008270">
    <property type="term" value="F:zinc ion binding"/>
    <property type="evidence" value="ECO:0007669"/>
    <property type="project" value="UniProtKB-KW"/>
</dbReference>
<dbReference type="Gene3D" id="1.10.287.630">
    <property type="entry name" value="Helix hairpin bin"/>
    <property type="match status" value="1"/>
</dbReference>
<accession>A0AAE0G7K6</accession>
<keyword evidence="13" id="KW-1185">Reference proteome</keyword>
<evidence type="ECO:0000313" key="12">
    <source>
        <dbReference type="EMBL" id="KAK3272361.1"/>
    </source>
</evidence>
<dbReference type="Gene3D" id="2.60.120.10">
    <property type="entry name" value="Jelly Rolls"/>
    <property type="match status" value="1"/>
</dbReference>
<evidence type="ECO:0000256" key="9">
    <source>
        <dbReference type="PROSITE-ProRule" id="PRU00047"/>
    </source>
</evidence>
<evidence type="ECO:0000259" key="11">
    <source>
        <dbReference type="PROSITE" id="PS50158"/>
    </source>
</evidence>
<dbReference type="GO" id="GO:0016020">
    <property type="term" value="C:membrane"/>
    <property type="evidence" value="ECO:0007669"/>
    <property type="project" value="UniProtKB-SubCell"/>
</dbReference>
<dbReference type="PANTHER" id="PTHR45638:SF11">
    <property type="entry name" value="CYCLIC NUCLEOTIDE-GATED CATION CHANNEL SUBUNIT A"/>
    <property type="match status" value="1"/>
</dbReference>
<proteinExistence type="predicted"/>
<feature type="non-terminal residue" evidence="12">
    <location>
        <position position="1"/>
    </location>
</feature>
<comment type="caution">
    <text evidence="12">The sequence shown here is derived from an EMBL/GenBank/DDBJ whole genome shotgun (WGS) entry which is preliminary data.</text>
</comment>